<dbReference type="Proteomes" id="UP000203151">
    <property type="component" value="Segment"/>
</dbReference>
<dbReference type="EMBL" id="AF169823">
    <property type="protein sequence ID" value="AAF33579.1"/>
    <property type="molecule type" value="Genomic_DNA"/>
</dbReference>
<keyword evidence="2" id="KW-1185">Reference proteome</keyword>
<reference evidence="1 2" key="3">
    <citation type="journal article" date="1997" name="J. Gen. Virol.">
        <title>Baculoviruses contain a gene for the large subunit of ribonucleotide reductase.</title>
        <authorList>
            <person name="van Strien E.A."/>
            <person name="Faktor O."/>
            <person name="Hu Z.H."/>
            <person name="Zuidema D."/>
            <person name="Goldbach R.W."/>
            <person name="Vlak J.M."/>
        </authorList>
    </citation>
    <scope>NUCLEOTIDE SEQUENCE [LARGE SCALE GENOMIC DNA]</scope>
</reference>
<reference evidence="1 2" key="4">
    <citation type="journal article" date="1997" name="J. Gen. Virol.">
        <title>Characterization of a putative Spodoptera exigua multicapsid nucleopolyhedrovirus helicase gene.</title>
        <authorList>
            <person name="Heldens J.G."/>
            <person name="Liu Y."/>
            <person name="Zuidema D."/>
            <person name="Goldbach R.W."/>
            <person name="Vlak J.M."/>
        </authorList>
    </citation>
    <scope>NUCLEOTIDE SEQUENCE [LARGE SCALE GENOMIC DNA]</scope>
</reference>
<accession>Q9J886</accession>
<protein>
    <submittedName>
        <fullName evidence="1">ORF49</fullName>
    </submittedName>
</protein>
<reference evidence="1 2" key="5">
    <citation type="journal article" date="1998" name="J. Gen. Virol.">
        <title>Specificity of multiple homologous genomic regions in Spodoptera exigua nucleopolyhedrovirus DNA replication.</title>
        <authorList>
            <person name="Broer R."/>
            <person name="Heldens J.G."/>
            <person name="van Strien E.A."/>
            <person name="Zuidema D."/>
            <person name="Vlak J.M."/>
        </authorList>
    </citation>
    <scope>NUCLEOTIDE SEQUENCE [LARGE SCALE GENOMIC DNA]</scope>
</reference>
<dbReference type="OrthoDB" id="21689at10239"/>
<reference evidence="1 2" key="7">
    <citation type="journal article" date="1999" name="Virus Res.">
        <title>Identification, sequence analysis and phylogeny of the lef-2 gene of Helicoverpa armigera single-nucleocapsid baculovirus.</title>
        <authorList>
            <person name="Chen X."/>
            <person name="IJkel W.F."/>
            <person name="Dominy C."/>
            <person name="de Andrade Zanotto P.M."/>
            <person name="Hashimoto Y."/>
            <person name="Faktor O."/>
            <person name="Hayakawa T."/>
            <person name="Wang C."/>
            <person name="Prekumar A."/>
            <person name="Mathavan S."/>
            <person name="Krell P.J."/>
            <person name="Hu Z."/>
            <person name="Vlak J.M."/>
        </authorList>
    </citation>
    <scope>NUCLEOTIDE SEQUENCE [LARGE SCALE GENOMIC DNA]</scope>
</reference>
<evidence type="ECO:0000313" key="1">
    <source>
        <dbReference type="EMBL" id="AAF33579.1"/>
    </source>
</evidence>
<evidence type="ECO:0000313" key="2">
    <source>
        <dbReference type="Proteomes" id="UP000203151"/>
    </source>
</evidence>
<reference evidence="1 2" key="2">
    <citation type="journal article" date="1993" name="J. Gen. Virol.">
        <title>Nucleotide sequence and transcriptional analysis of the p10 gene of Spodoptera exigua nuclear polyhedrosis virus.</title>
        <authorList>
            <person name="Zuidema D."/>
            <person name="van Oers M.M."/>
            <person name="van Strien E.A."/>
            <person name="Caballero P.C."/>
            <person name="Klok E.J."/>
            <person name="Goldbach R.W."/>
            <person name="Vlak J.M."/>
        </authorList>
    </citation>
    <scope>NUCLEOTIDE SEQUENCE [LARGE SCALE GENOMIC DNA]</scope>
</reference>
<proteinExistence type="predicted"/>
<dbReference type="KEGG" id="vg:2715786"/>
<sequence>MEACSSSSSSLLKLKRVFLNDDYCCFDKKCVYLEDKPYCLSCIKDETFKLFTYKADFSIVHKLVPNNILHDVMGYGPKTNIERYEDDSNCCKCNKDLIKIQSPMNCDPCIRNLLLIYDHAMKHGQVILVQ</sequence>
<name>Q9J886_NPVSE</name>
<dbReference type="RefSeq" id="NP_037809.1">
    <property type="nucleotide sequence ID" value="NC_002169.1"/>
</dbReference>
<dbReference type="GeneID" id="2715786"/>
<reference evidence="1 2" key="1">
    <citation type="journal article" date="1992" name="J. Gen. Virol.">
        <title>Nucleotide sequence and transcriptional analysis of the polyhedrin gene of Spodoptera exigua nuclear polyhedrosis virus.</title>
        <authorList>
            <person name="van Strien E.A."/>
            <person name="Zuidema D."/>
            <person name="Goldbach R.W."/>
            <person name="Vlak J.M."/>
        </authorList>
    </citation>
    <scope>NUCLEOTIDE SEQUENCE [LARGE SCALE GENOMIC DNA]</scope>
</reference>
<reference evidence="1 2" key="6">
    <citation type="journal article" date="1999" name="J. Gen. Virol.">
        <title>Sequence and organization of the Spodoptera exigua multicapsid nucleopolyhedrovirus genome.</title>
        <authorList>
            <person name="IJkel W.F."/>
            <person name="van Strien E.A."/>
            <person name="Heldens J.G."/>
            <person name="Broer R."/>
            <person name="Zuidema D."/>
            <person name="Goldbach R.W."/>
            <person name="Vlak J.M."/>
        </authorList>
    </citation>
    <scope>NUCLEOTIDE SEQUENCE [LARGE SCALE GENOMIC DNA]</scope>
</reference>
<organismHost>
    <name type="scientific">Lepidoptera</name>
    <name type="common">moths &amp; butterflies</name>
    <dbReference type="NCBI Taxonomy" id="7088"/>
</organismHost>
<organism evidence="1 2">
    <name type="scientific">Spodoptera exigua nuclear polyhedrosis virus (strain US)</name>
    <name type="common">SeMNPV</name>
    <dbReference type="NCBI Taxonomy" id="31506"/>
    <lineage>
        <taxon>Viruses</taxon>
        <taxon>Viruses incertae sedis</taxon>
        <taxon>Naldaviricetes</taxon>
        <taxon>Lefavirales</taxon>
        <taxon>Baculoviridae</taxon>
        <taxon>Alphabaculovirus</taxon>
        <taxon>Spodoptera exigua multiple nucleopolyhedrovirus</taxon>
    </lineage>
</organism>